<proteinExistence type="predicted"/>
<organism evidence="1 2">
    <name type="scientific">Jeotgalibacillus alimentarius</name>
    <dbReference type="NCBI Taxonomy" id="135826"/>
    <lineage>
        <taxon>Bacteria</taxon>
        <taxon>Bacillati</taxon>
        <taxon>Bacillota</taxon>
        <taxon>Bacilli</taxon>
        <taxon>Bacillales</taxon>
        <taxon>Caryophanaceae</taxon>
        <taxon>Jeotgalibacillus</taxon>
    </lineage>
</organism>
<gene>
    <name evidence="1" type="ORF">KP77_20830</name>
</gene>
<dbReference type="STRING" id="135826.KP77_20830"/>
<protein>
    <submittedName>
        <fullName evidence="1">Uncharacterized protein</fullName>
    </submittedName>
</protein>
<sequence>MFDPTAFDNLKTVLEGTVYDRDLDGTIKITSRTDQVDIATLCRSFNITFHVKENGFEADMNLYADLKKLAAELLPGNNESEAGAAISIIFRKYGDDWTEPELSVLSNQWGENRCYDIRKVTSTRNPDFCEAVVRFERTITEDMLRDIEDMVYFVIETLDLLEVTER</sequence>
<dbReference type="EMBL" id="JXRQ01000018">
    <property type="protein sequence ID" value="KIL48872.1"/>
    <property type="molecule type" value="Genomic_DNA"/>
</dbReference>
<dbReference type="OrthoDB" id="2964978at2"/>
<dbReference type="AlphaFoldDB" id="A0A0C2VJ10"/>
<dbReference type="PATRIC" id="fig|135826.4.peg.2078"/>
<keyword evidence="2" id="KW-1185">Reference proteome</keyword>
<dbReference type="Proteomes" id="UP000031950">
    <property type="component" value="Unassembled WGS sequence"/>
</dbReference>
<evidence type="ECO:0000313" key="1">
    <source>
        <dbReference type="EMBL" id="KIL48872.1"/>
    </source>
</evidence>
<reference evidence="1 2" key="1">
    <citation type="submission" date="2015-01" db="EMBL/GenBank/DDBJ databases">
        <title>Genome sequence of Jeotgalibacillus alimentarius.</title>
        <authorList>
            <person name="Goh K.M."/>
            <person name="Chan K.-G."/>
            <person name="Yaakop A.S."/>
            <person name="Ee R."/>
            <person name="Gan H.M."/>
            <person name="Chan C.S."/>
        </authorList>
    </citation>
    <scope>NUCLEOTIDE SEQUENCE [LARGE SCALE GENOMIC DNA]</scope>
    <source>
        <strain evidence="1 2">YKJ-13</strain>
    </source>
</reference>
<name>A0A0C2VJ10_9BACL</name>
<comment type="caution">
    <text evidence="1">The sequence shown here is derived from an EMBL/GenBank/DDBJ whole genome shotgun (WGS) entry which is preliminary data.</text>
</comment>
<evidence type="ECO:0000313" key="2">
    <source>
        <dbReference type="Proteomes" id="UP000031950"/>
    </source>
</evidence>
<accession>A0A0C2VJ10</accession>
<dbReference type="RefSeq" id="WP_152614717.1">
    <property type="nucleotide sequence ID" value="NZ_JXRQ01000018.1"/>
</dbReference>